<accession>A0AAW0RA24</accession>
<dbReference type="Pfam" id="PF20150">
    <property type="entry name" value="2EXR"/>
    <property type="match status" value="1"/>
</dbReference>
<feature type="domain" description="2EXR" evidence="1">
    <location>
        <begin position="4"/>
        <end position="72"/>
    </location>
</feature>
<dbReference type="InterPro" id="IPR045518">
    <property type="entry name" value="2EXR"/>
</dbReference>
<evidence type="ECO:0000313" key="3">
    <source>
        <dbReference type="Proteomes" id="UP001392437"/>
    </source>
</evidence>
<reference evidence="2 3" key="1">
    <citation type="submission" date="2023-01" db="EMBL/GenBank/DDBJ databases">
        <title>Analysis of 21 Apiospora genomes using comparative genomics revels a genus with tremendous synthesis potential of carbohydrate active enzymes and secondary metabolites.</title>
        <authorList>
            <person name="Sorensen T."/>
        </authorList>
    </citation>
    <scope>NUCLEOTIDE SEQUENCE [LARGE SCALE GENOMIC DNA]</scope>
    <source>
        <strain evidence="2 3">CBS 117206</strain>
    </source>
</reference>
<name>A0AAW0RA24_9PEZI</name>
<dbReference type="EMBL" id="JAQQWP010000002">
    <property type="protein sequence ID" value="KAK8130660.1"/>
    <property type="molecule type" value="Genomic_DNA"/>
</dbReference>
<evidence type="ECO:0000259" key="1">
    <source>
        <dbReference type="Pfam" id="PF20150"/>
    </source>
</evidence>
<gene>
    <name evidence="2" type="ORF">PG999_003040</name>
</gene>
<dbReference type="AlphaFoldDB" id="A0AAW0RA24"/>
<organism evidence="2 3">
    <name type="scientific">Apiospora kogelbergensis</name>
    <dbReference type="NCBI Taxonomy" id="1337665"/>
    <lineage>
        <taxon>Eukaryota</taxon>
        <taxon>Fungi</taxon>
        <taxon>Dikarya</taxon>
        <taxon>Ascomycota</taxon>
        <taxon>Pezizomycotina</taxon>
        <taxon>Sordariomycetes</taxon>
        <taxon>Xylariomycetidae</taxon>
        <taxon>Amphisphaeriales</taxon>
        <taxon>Apiosporaceae</taxon>
        <taxon>Apiospora</taxon>
    </lineage>
</organism>
<dbReference type="Proteomes" id="UP001392437">
    <property type="component" value="Unassembled WGS sequence"/>
</dbReference>
<proteinExistence type="predicted"/>
<sequence length="308" mass="36471">MSSFPRFNRFPPEIRHHIWEDALHTEAEDRYVLVHRSSLKVIPHKRSTRSAVMVTNREARYCALRFYDVKLDVWTIDMDFDYDAEFREHSKAFPLHYSPLLSRLGNDPMAYWQGRHGKEIRKRFASRFWSRHMKGKVLETIESRFKRPAQLNVGNKRVGCVFLSSQFDKFTLSSTNFNFLKPDVCIDTILQREENKVYHKAQNRHRIRHTTIKIPSRALQQIRCVVDAFYSYDKNNNHKCGGSHWANKQWRLRIFKNADQLYRAALNVIPAKPLRFEPSQGLAQWKRTEPGSQHKFICTCSDQNEEGV</sequence>
<protein>
    <recommendedName>
        <fullName evidence="1">2EXR domain-containing protein</fullName>
    </recommendedName>
</protein>
<comment type="caution">
    <text evidence="2">The sequence shown here is derived from an EMBL/GenBank/DDBJ whole genome shotgun (WGS) entry which is preliminary data.</text>
</comment>
<evidence type="ECO:0000313" key="2">
    <source>
        <dbReference type="EMBL" id="KAK8130660.1"/>
    </source>
</evidence>
<keyword evidence="3" id="KW-1185">Reference proteome</keyword>